<evidence type="ECO:0000256" key="1">
    <source>
        <dbReference type="SAM" id="SignalP"/>
    </source>
</evidence>
<dbReference type="Proteomes" id="UP000193642">
    <property type="component" value="Unassembled WGS sequence"/>
</dbReference>
<evidence type="ECO:0008006" key="4">
    <source>
        <dbReference type="Google" id="ProtNLM"/>
    </source>
</evidence>
<keyword evidence="1" id="KW-0732">Signal</keyword>
<proteinExistence type="predicted"/>
<dbReference type="OrthoDB" id="10323093at2759"/>
<sequence length="876" mass="93164">MLFQLTTLAIAAVSVAKASHSNEASNGAEPVVIIEGAPVVLVPPSDHEANVLPSAIFDRARQIEESGIDKASVLQSYNPAAPPIVLFNYSSPSSQGLYPGSGSVKARATSDTPLLTFYGGPLLSYPVIQPLFYGAVASQAAIQTYYNAIVQSPWMDIMHQYGINTGSTKPAISVPQTINQAKGYISDADIQGYLYNLAMSGNIVPTTSTYFPIHIAVGTTVGFVRDGTLVYSCANWCSYHNAVDISDLNLGVQFIVYGVIPDHAPSCVCGDANGIYSSASEQFANAVTNPVGSYPISAATITSWYDFDTTSSGRLWGFVGYICDWQSGTTVSRFDGNTYPVNKLWSNSDKACVDHVSAIIYFSYGWSGCYGSIDISHPLPAGTVSSKTNGASVHNIQLDAYGVWSDLGGCTSTLYQACFPTKMSAIESPVVGRQVVSGSKNFVWNGSSWVDLGYCVLYPTSYFEPSYWNKLIGVAPDNTLWKKDSLSAPWQSIGGSARVLDVLFALGTYVVVGIDKILYTCPIASLSIWTHSSCTQVAGSGSVLSIDILTDAKTLIGVGTDYQLYTRVGLTGSWTLVPNLGGVLVQDVSVMSTGIIVGVGLNKNLYTRASLNDPWLLVPGSCCVTKASVMFDGIILGVGTDGAVYEFIVSGYWAKLPNSASVISVAPAVSWTLNVVIGIAPDNSLWGKSSDSPSDPWISIPGPRGIDVVQAVYTDASAVVVADDFTLWNCPTLEANVGCTQVPNSGSVKSVDQFSDGSFVAVGLDNQLYTRKTLNAPWIFVPQSGKVVDITVNWTDDSLIGTAPDGTLWTKKSLAIVDGWLPVPYSCCVKSTALLDNVSIAGVGLDDQIYLKKNLTVPWVLWPNSGTVKAVASFDM</sequence>
<feature type="chain" id="PRO_5012305150" description="Fucose-specific lectin" evidence="1">
    <location>
        <begin position="19"/>
        <end position="876"/>
    </location>
</feature>
<reference evidence="2 3" key="1">
    <citation type="submission" date="2016-07" db="EMBL/GenBank/DDBJ databases">
        <title>Pervasive Adenine N6-methylation of Active Genes in Fungi.</title>
        <authorList>
            <consortium name="DOE Joint Genome Institute"/>
            <person name="Mondo S.J."/>
            <person name="Dannebaum R.O."/>
            <person name="Kuo R.C."/>
            <person name="Labutti K."/>
            <person name="Haridas S."/>
            <person name="Kuo A."/>
            <person name="Salamov A."/>
            <person name="Ahrendt S.R."/>
            <person name="Lipzen A."/>
            <person name="Sullivan W."/>
            <person name="Andreopoulos W.B."/>
            <person name="Clum A."/>
            <person name="Lindquist E."/>
            <person name="Daum C."/>
            <person name="Ramamoorthy G.K."/>
            <person name="Gryganskyi A."/>
            <person name="Culley D."/>
            <person name="Magnuson J.K."/>
            <person name="James T.Y."/>
            <person name="O'Malley M.A."/>
            <person name="Stajich J.E."/>
            <person name="Spatafora J.W."/>
            <person name="Visel A."/>
            <person name="Grigoriev I.V."/>
        </authorList>
    </citation>
    <scope>NUCLEOTIDE SEQUENCE [LARGE SCALE GENOMIC DNA]</scope>
    <source>
        <strain evidence="2 3">JEL800</strain>
    </source>
</reference>
<name>A0A1Y2AYC3_9FUNG</name>
<gene>
    <name evidence="2" type="ORF">BCR33DRAFT_858400</name>
</gene>
<evidence type="ECO:0000313" key="3">
    <source>
        <dbReference type="Proteomes" id="UP000193642"/>
    </source>
</evidence>
<comment type="caution">
    <text evidence="2">The sequence shown here is derived from an EMBL/GenBank/DDBJ whole genome shotgun (WGS) entry which is preliminary data.</text>
</comment>
<dbReference type="EMBL" id="MCGO01000101">
    <property type="protein sequence ID" value="ORY27562.1"/>
    <property type="molecule type" value="Genomic_DNA"/>
</dbReference>
<feature type="signal peptide" evidence="1">
    <location>
        <begin position="1"/>
        <end position="18"/>
    </location>
</feature>
<keyword evidence="3" id="KW-1185">Reference proteome</keyword>
<dbReference type="AlphaFoldDB" id="A0A1Y2AYC3"/>
<accession>A0A1Y2AYC3</accession>
<organism evidence="2 3">
    <name type="scientific">Rhizoclosmatium globosum</name>
    <dbReference type="NCBI Taxonomy" id="329046"/>
    <lineage>
        <taxon>Eukaryota</taxon>
        <taxon>Fungi</taxon>
        <taxon>Fungi incertae sedis</taxon>
        <taxon>Chytridiomycota</taxon>
        <taxon>Chytridiomycota incertae sedis</taxon>
        <taxon>Chytridiomycetes</taxon>
        <taxon>Chytridiales</taxon>
        <taxon>Chytriomycetaceae</taxon>
        <taxon>Rhizoclosmatium</taxon>
    </lineage>
</organism>
<evidence type="ECO:0000313" key="2">
    <source>
        <dbReference type="EMBL" id="ORY27562.1"/>
    </source>
</evidence>
<protein>
    <recommendedName>
        <fullName evidence="4">Fucose-specific lectin</fullName>
    </recommendedName>
</protein>